<keyword evidence="7" id="KW-1185">Reference proteome</keyword>
<comment type="similarity">
    <text evidence="2">Belongs to the major facilitator superfamily. Monocarboxylate porter (TC 2.A.1.13) family.</text>
</comment>
<evidence type="ECO:0000259" key="5">
    <source>
        <dbReference type="PROSITE" id="PS50850"/>
    </source>
</evidence>
<feature type="region of interest" description="Disordered" evidence="3">
    <location>
        <begin position="1"/>
        <end position="27"/>
    </location>
</feature>
<evidence type="ECO:0000313" key="6">
    <source>
        <dbReference type="EMBL" id="KAK8017824.1"/>
    </source>
</evidence>
<dbReference type="InterPro" id="IPR011701">
    <property type="entry name" value="MFS"/>
</dbReference>
<dbReference type="PANTHER" id="PTHR11360">
    <property type="entry name" value="MONOCARBOXYLATE TRANSPORTER"/>
    <property type="match status" value="1"/>
</dbReference>
<evidence type="ECO:0000313" key="7">
    <source>
        <dbReference type="Proteomes" id="UP001444661"/>
    </source>
</evidence>
<feature type="transmembrane region" description="Helical" evidence="4">
    <location>
        <begin position="411"/>
        <end position="433"/>
    </location>
</feature>
<comment type="caution">
    <text evidence="6">The sequence shown here is derived from an EMBL/GenBank/DDBJ whole genome shotgun (WGS) entry which is preliminary data.</text>
</comment>
<feature type="transmembrane region" description="Helical" evidence="4">
    <location>
        <begin position="48"/>
        <end position="68"/>
    </location>
</feature>
<dbReference type="Gene3D" id="1.20.1250.20">
    <property type="entry name" value="MFS general substrate transporter like domains"/>
    <property type="match status" value="1"/>
</dbReference>
<dbReference type="PROSITE" id="PS50850">
    <property type="entry name" value="MFS"/>
    <property type="match status" value="1"/>
</dbReference>
<dbReference type="EMBL" id="JAQQWK010000013">
    <property type="protein sequence ID" value="KAK8017824.1"/>
    <property type="molecule type" value="Genomic_DNA"/>
</dbReference>
<dbReference type="Proteomes" id="UP001444661">
    <property type="component" value="Unassembled WGS sequence"/>
</dbReference>
<feature type="transmembrane region" description="Helical" evidence="4">
    <location>
        <begin position="88"/>
        <end position="106"/>
    </location>
</feature>
<evidence type="ECO:0000256" key="3">
    <source>
        <dbReference type="SAM" id="MobiDB-lite"/>
    </source>
</evidence>
<feature type="transmembrane region" description="Helical" evidence="4">
    <location>
        <begin position="174"/>
        <end position="194"/>
    </location>
</feature>
<feature type="transmembrane region" description="Helical" evidence="4">
    <location>
        <begin position="347"/>
        <end position="372"/>
    </location>
</feature>
<dbReference type="SUPFAM" id="SSF103473">
    <property type="entry name" value="MFS general substrate transporter"/>
    <property type="match status" value="1"/>
</dbReference>
<comment type="subcellular location">
    <subcellularLocation>
        <location evidence="1">Membrane</location>
        <topology evidence="1">Multi-pass membrane protein</topology>
    </subcellularLocation>
</comment>
<keyword evidence="4" id="KW-1133">Transmembrane helix</keyword>
<dbReference type="PANTHER" id="PTHR11360:SF252">
    <property type="entry name" value="MAJOR FACILITATOR SUPERFAMILY (MFS) PROFILE DOMAIN-CONTAINING PROTEIN-RELATED"/>
    <property type="match status" value="1"/>
</dbReference>
<feature type="domain" description="Major facilitator superfamily (MFS) profile" evidence="5">
    <location>
        <begin position="47"/>
        <end position="438"/>
    </location>
</feature>
<dbReference type="InterPro" id="IPR050327">
    <property type="entry name" value="Proton-linked_MCT"/>
</dbReference>
<feature type="transmembrane region" description="Helical" evidence="4">
    <location>
        <begin position="118"/>
        <end position="136"/>
    </location>
</feature>
<evidence type="ECO:0000256" key="1">
    <source>
        <dbReference type="ARBA" id="ARBA00004141"/>
    </source>
</evidence>
<evidence type="ECO:0000256" key="4">
    <source>
        <dbReference type="SAM" id="Phobius"/>
    </source>
</evidence>
<feature type="transmembrane region" description="Helical" evidence="4">
    <location>
        <begin position="384"/>
        <end position="405"/>
    </location>
</feature>
<dbReference type="InterPro" id="IPR036259">
    <property type="entry name" value="MFS_trans_sf"/>
</dbReference>
<dbReference type="Pfam" id="PF07690">
    <property type="entry name" value="MFS_1"/>
    <property type="match status" value="1"/>
</dbReference>
<accession>A0ABR1RTD9</accession>
<dbReference type="InterPro" id="IPR020846">
    <property type="entry name" value="MFS_dom"/>
</dbReference>
<sequence>MAATTVTERPPGSGGTVPENAPPPESEKQYASMAEQLETQPNENFQTWLQALAAFLIYAATWGILGTYGTYQNYYETVLLRDMSTNAISWVGTIGAILLIFGGSLTGPIYDRGWIRELLIVGSVLTVFGIMMTSLATEYWHILLAQGFCFGLGSGILSNPALALVTISFHRHRTLALTLATSGTTIAGIIYPIILSRLFPTIGFGWATRILGFISLAELVVALAIMLPYTGRIKESITQKRSLLALLDISLFRDPALVGLSLSFFFMWVAYWTVSFFIPTFATFALGADNTTAYDFLVIFNACSIAGRLLAVFVSGKMSVPTSIPFFAFATGILLLGWIGVHSIAAYYVWVVLTTVFMSTLAILCPAMLAHVSPSKEVMGTRMGFAFTFTSFGVLLGTPVSSALIDVKTGSFWRMQVFLGVSMLVGSACLVFVQREIAKKATKAKGASA</sequence>
<name>A0ABR1RTD9_9PEZI</name>
<feature type="transmembrane region" description="Helical" evidence="4">
    <location>
        <begin position="292"/>
        <end position="311"/>
    </location>
</feature>
<proteinExistence type="inferred from homology"/>
<feature type="transmembrane region" description="Helical" evidence="4">
    <location>
        <begin position="323"/>
        <end position="341"/>
    </location>
</feature>
<evidence type="ECO:0000256" key="2">
    <source>
        <dbReference type="ARBA" id="ARBA00006727"/>
    </source>
</evidence>
<organism evidence="6 7">
    <name type="scientific">Apiospora rasikravindrae</name>
    <dbReference type="NCBI Taxonomy" id="990691"/>
    <lineage>
        <taxon>Eukaryota</taxon>
        <taxon>Fungi</taxon>
        <taxon>Dikarya</taxon>
        <taxon>Ascomycota</taxon>
        <taxon>Pezizomycotina</taxon>
        <taxon>Sordariomycetes</taxon>
        <taxon>Xylariomycetidae</taxon>
        <taxon>Amphisphaeriales</taxon>
        <taxon>Apiosporaceae</taxon>
        <taxon>Apiospora</taxon>
    </lineage>
</organism>
<feature type="transmembrane region" description="Helical" evidence="4">
    <location>
        <begin position="142"/>
        <end position="167"/>
    </location>
</feature>
<reference evidence="6 7" key="1">
    <citation type="submission" date="2023-01" db="EMBL/GenBank/DDBJ databases">
        <title>Analysis of 21 Apiospora genomes using comparative genomics revels a genus with tremendous synthesis potential of carbohydrate active enzymes and secondary metabolites.</title>
        <authorList>
            <person name="Sorensen T."/>
        </authorList>
    </citation>
    <scope>NUCLEOTIDE SEQUENCE [LARGE SCALE GENOMIC DNA]</scope>
    <source>
        <strain evidence="6 7">CBS 33761</strain>
    </source>
</reference>
<keyword evidence="4" id="KW-0812">Transmembrane</keyword>
<feature type="transmembrane region" description="Helical" evidence="4">
    <location>
        <begin position="206"/>
        <end position="230"/>
    </location>
</feature>
<keyword evidence="4" id="KW-0472">Membrane</keyword>
<feature type="transmembrane region" description="Helical" evidence="4">
    <location>
        <begin position="251"/>
        <end position="272"/>
    </location>
</feature>
<gene>
    <name evidence="6" type="ORF">PG993_014150</name>
</gene>
<protein>
    <recommendedName>
        <fullName evidence="5">Major facilitator superfamily (MFS) profile domain-containing protein</fullName>
    </recommendedName>
</protein>